<evidence type="ECO:0000256" key="1">
    <source>
        <dbReference type="SAM" id="Phobius"/>
    </source>
</evidence>
<reference evidence="3" key="1">
    <citation type="submission" date="2018-11" db="EMBL/GenBank/DDBJ databases">
        <title>Genome sequencing of a novel mesophilic and cellulolytic organism within the genus Hungateiclostridium.</title>
        <authorList>
            <person name="Rettenmaier R."/>
            <person name="Liebl W."/>
            <person name="Zverlov V."/>
        </authorList>
    </citation>
    <scope>NUCLEOTIDE SEQUENCE [LARGE SCALE GENOMIC DNA]</scope>
    <source>
        <strain evidence="3">N2K1</strain>
    </source>
</reference>
<keyword evidence="1" id="KW-0812">Transmembrane</keyword>
<proteinExistence type="predicted"/>
<name>A0A4Q0I3V5_9FIRM</name>
<dbReference type="OrthoDB" id="1738549at2"/>
<dbReference type="Proteomes" id="UP000289166">
    <property type="component" value="Unassembled WGS sequence"/>
</dbReference>
<feature type="transmembrane region" description="Helical" evidence="1">
    <location>
        <begin position="119"/>
        <end position="149"/>
    </location>
</feature>
<gene>
    <name evidence="2" type="ORF">EFD62_09625</name>
</gene>
<protein>
    <recommendedName>
        <fullName evidence="4">Glycerophosphoryl diester phosphodiesterase membrane domain-containing protein</fullName>
    </recommendedName>
</protein>
<evidence type="ECO:0008006" key="4">
    <source>
        <dbReference type="Google" id="ProtNLM"/>
    </source>
</evidence>
<accession>A0A4Q0I3V5</accession>
<feature type="transmembrane region" description="Helical" evidence="1">
    <location>
        <begin position="79"/>
        <end position="98"/>
    </location>
</feature>
<evidence type="ECO:0000313" key="3">
    <source>
        <dbReference type="Proteomes" id="UP000289166"/>
    </source>
</evidence>
<feature type="transmembrane region" description="Helical" evidence="1">
    <location>
        <begin position="225"/>
        <end position="254"/>
    </location>
</feature>
<dbReference type="AlphaFoldDB" id="A0A4Q0I3V5"/>
<keyword evidence="1" id="KW-1133">Transmembrane helix</keyword>
<feature type="transmembrane region" description="Helical" evidence="1">
    <location>
        <begin position="17"/>
        <end position="43"/>
    </location>
</feature>
<dbReference type="EMBL" id="RLII01000011">
    <property type="protein sequence ID" value="RXE58963.1"/>
    <property type="molecule type" value="Genomic_DNA"/>
</dbReference>
<sequence>MNSMAVSIKKLVNRGDIIIAFGIVVFLYCFIEYNFIFPVILGVTSISGGNVLDNIMHIIQLILGLISNIKYMLYGGLAILVVALLCGFVLSGCFYKMNNFLSNRKKMKAEFLKGVQKHFFRLSLISFEVILFSILFIIFMMIVAVPAIAVTRSFLGGKTELLALTILFDVITLLVLFFGFMFFRIYMTFWYPAVFNFKDSFFSIGKYAADTYFWKNVVMFLKFDIAFILFEFLMIYLNSVLPVSGAAVFLRVLLLFFVNWVVKTLFFIVITMFIFSVFLKFKKKITQ</sequence>
<comment type="caution">
    <text evidence="2">The sequence shown here is derived from an EMBL/GenBank/DDBJ whole genome shotgun (WGS) entry which is preliminary data.</text>
</comment>
<keyword evidence="3" id="KW-1185">Reference proteome</keyword>
<feature type="transmembrane region" description="Helical" evidence="1">
    <location>
        <begin position="260"/>
        <end position="279"/>
    </location>
</feature>
<organism evidence="2 3">
    <name type="scientific">Acetivibrio mesophilus</name>
    <dbReference type="NCBI Taxonomy" id="2487273"/>
    <lineage>
        <taxon>Bacteria</taxon>
        <taxon>Bacillati</taxon>
        <taxon>Bacillota</taxon>
        <taxon>Clostridia</taxon>
        <taxon>Eubacteriales</taxon>
        <taxon>Oscillospiraceae</taxon>
        <taxon>Acetivibrio</taxon>
    </lineage>
</organism>
<evidence type="ECO:0000313" key="2">
    <source>
        <dbReference type="EMBL" id="RXE58963.1"/>
    </source>
</evidence>
<feature type="transmembrane region" description="Helical" evidence="1">
    <location>
        <begin position="161"/>
        <end position="183"/>
    </location>
</feature>
<keyword evidence="1" id="KW-0472">Membrane</keyword>